<dbReference type="Gene3D" id="3.40.640.10">
    <property type="entry name" value="Type I PLP-dependent aspartate aminotransferase-like (Major domain)"/>
    <property type="match status" value="1"/>
</dbReference>
<dbReference type="GO" id="GO:0009448">
    <property type="term" value="P:gamma-aminobutyric acid metabolic process"/>
    <property type="evidence" value="ECO:0007669"/>
    <property type="project" value="TreeGrafter"/>
</dbReference>
<dbReference type="EMBL" id="UINC01205855">
    <property type="protein sequence ID" value="SVE27223.1"/>
    <property type="molecule type" value="Genomic_DNA"/>
</dbReference>
<keyword evidence="1" id="KW-0032">Aminotransferase</keyword>
<dbReference type="InterPro" id="IPR015424">
    <property type="entry name" value="PyrdxlP-dep_Trfase"/>
</dbReference>
<dbReference type="GO" id="GO:0004015">
    <property type="term" value="F:adenosylmethionine-8-amino-7-oxononanoate transaminase activity"/>
    <property type="evidence" value="ECO:0007669"/>
    <property type="project" value="TreeGrafter"/>
</dbReference>
<dbReference type="InterPro" id="IPR015421">
    <property type="entry name" value="PyrdxlP-dep_Trfase_major"/>
</dbReference>
<accession>A0A383C583</accession>
<evidence type="ECO:0000256" key="1">
    <source>
        <dbReference type="ARBA" id="ARBA00022576"/>
    </source>
</evidence>
<gene>
    <name evidence="4" type="ORF">METZ01_LOCUS480077</name>
</gene>
<proteinExistence type="predicted"/>
<dbReference type="Pfam" id="PF00202">
    <property type="entry name" value="Aminotran_3"/>
    <property type="match status" value="1"/>
</dbReference>
<dbReference type="InterPro" id="IPR015422">
    <property type="entry name" value="PyrdxlP-dep_Trfase_small"/>
</dbReference>
<feature type="non-terminal residue" evidence="4">
    <location>
        <position position="170"/>
    </location>
</feature>
<evidence type="ECO:0008006" key="5">
    <source>
        <dbReference type="Google" id="ProtNLM"/>
    </source>
</evidence>
<protein>
    <recommendedName>
        <fullName evidence="5">Aminotransferase class III-fold pyridoxal phosphate-dependent enzyme</fullName>
    </recommendedName>
</protein>
<reference evidence="4" key="1">
    <citation type="submission" date="2018-05" db="EMBL/GenBank/DDBJ databases">
        <authorList>
            <person name="Lanie J.A."/>
            <person name="Ng W.-L."/>
            <person name="Kazmierczak K.M."/>
            <person name="Andrzejewski T.M."/>
            <person name="Davidsen T.M."/>
            <person name="Wayne K.J."/>
            <person name="Tettelin H."/>
            <person name="Glass J.I."/>
            <person name="Rusch D."/>
            <person name="Podicherti R."/>
            <person name="Tsui H.-C.T."/>
            <person name="Winkler M.E."/>
        </authorList>
    </citation>
    <scope>NUCLEOTIDE SEQUENCE</scope>
</reference>
<keyword evidence="3" id="KW-0663">Pyridoxal phosphate</keyword>
<dbReference type="InterPro" id="IPR005814">
    <property type="entry name" value="Aminotrans_3"/>
</dbReference>
<evidence type="ECO:0000313" key="4">
    <source>
        <dbReference type="EMBL" id="SVE27223.1"/>
    </source>
</evidence>
<name>A0A383C583_9ZZZZ</name>
<dbReference type="GO" id="GO:0009102">
    <property type="term" value="P:biotin biosynthetic process"/>
    <property type="evidence" value="ECO:0007669"/>
    <property type="project" value="TreeGrafter"/>
</dbReference>
<evidence type="ECO:0000256" key="3">
    <source>
        <dbReference type="ARBA" id="ARBA00022898"/>
    </source>
</evidence>
<dbReference type="PANTHER" id="PTHR42684">
    <property type="entry name" value="ADENOSYLMETHIONINE-8-AMINO-7-OXONONANOATE AMINOTRANSFERASE"/>
    <property type="match status" value="1"/>
</dbReference>
<sequence>MTDLAARNVTLEQIDAQTAIHPFTELRTFSENGSWVIDRGDGIYITDNKGDTYIDAMASLFCVNIGYGRTEVADAIAEQAHKLCYHHNFAGNSNQPEIELTDMLVNELLPKHIRKVLLSSSGSEANDANFKFAWMYHYLRGNKNKRKIISREGGYHGVTAAGASACGIPY</sequence>
<organism evidence="4">
    <name type="scientific">marine metagenome</name>
    <dbReference type="NCBI Taxonomy" id="408172"/>
    <lineage>
        <taxon>unclassified sequences</taxon>
        <taxon>metagenomes</taxon>
        <taxon>ecological metagenomes</taxon>
    </lineage>
</organism>
<dbReference type="SUPFAM" id="SSF53383">
    <property type="entry name" value="PLP-dependent transferases"/>
    <property type="match status" value="1"/>
</dbReference>
<keyword evidence="2" id="KW-0808">Transferase</keyword>
<dbReference type="Gene3D" id="3.90.1150.10">
    <property type="entry name" value="Aspartate Aminotransferase, domain 1"/>
    <property type="match status" value="1"/>
</dbReference>
<dbReference type="GO" id="GO:0030170">
    <property type="term" value="F:pyridoxal phosphate binding"/>
    <property type="evidence" value="ECO:0007669"/>
    <property type="project" value="InterPro"/>
</dbReference>
<dbReference type="AlphaFoldDB" id="A0A383C583"/>
<evidence type="ECO:0000256" key="2">
    <source>
        <dbReference type="ARBA" id="ARBA00022679"/>
    </source>
</evidence>
<dbReference type="PANTHER" id="PTHR42684:SF3">
    <property type="entry name" value="ADENOSYLMETHIONINE-8-AMINO-7-OXONONANOATE AMINOTRANSFERASE"/>
    <property type="match status" value="1"/>
</dbReference>